<keyword evidence="3" id="KW-1133">Transmembrane helix</keyword>
<reference evidence="5" key="1">
    <citation type="submission" date="2016-10" db="EMBL/GenBank/DDBJ databases">
        <authorList>
            <person name="Varghese N."/>
            <person name="Submissions S."/>
        </authorList>
    </citation>
    <scope>NUCLEOTIDE SEQUENCE [LARGE SCALE GENOMIC DNA]</scope>
    <source>
        <strain evidence="5">DSM 45419</strain>
    </source>
</reference>
<proteinExistence type="predicted"/>
<evidence type="ECO:0000313" key="4">
    <source>
        <dbReference type="EMBL" id="SDM87847.1"/>
    </source>
</evidence>
<gene>
    <name evidence="4" type="ORF">SAMN05660642_03529</name>
</gene>
<dbReference type="Pfam" id="PF04203">
    <property type="entry name" value="Sortase"/>
    <property type="match status" value="1"/>
</dbReference>
<feature type="transmembrane region" description="Helical" evidence="3">
    <location>
        <begin position="12"/>
        <end position="29"/>
    </location>
</feature>
<protein>
    <submittedName>
        <fullName evidence="4">Sortase A</fullName>
    </submittedName>
</protein>
<dbReference type="SUPFAM" id="SSF63817">
    <property type="entry name" value="Sortase"/>
    <property type="match status" value="1"/>
</dbReference>
<feature type="active site" description="Proton donor/acceptor" evidence="2">
    <location>
        <position position="114"/>
    </location>
</feature>
<keyword evidence="1" id="KW-0378">Hydrolase</keyword>
<keyword evidence="5" id="KW-1185">Reference proteome</keyword>
<keyword evidence="3" id="KW-0472">Membrane</keyword>
<dbReference type="AlphaFoldDB" id="A0A1G9WTX7"/>
<dbReference type="Gene3D" id="2.40.260.10">
    <property type="entry name" value="Sortase"/>
    <property type="match status" value="1"/>
</dbReference>
<dbReference type="Proteomes" id="UP000198680">
    <property type="component" value="Unassembled WGS sequence"/>
</dbReference>
<keyword evidence="3" id="KW-0812">Transmembrane</keyword>
<evidence type="ECO:0000313" key="5">
    <source>
        <dbReference type="Proteomes" id="UP000198680"/>
    </source>
</evidence>
<feature type="active site" description="Acyl-thioester intermediate" evidence="2">
    <location>
        <position position="183"/>
    </location>
</feature>
<dbReference type="InterPro" id="IPR042003">
    <property type="entry name" value="Sortase_E"/>
</dbReference>
<name>A0A1G9WTX7_9ACTN</name>
<evidence type="ECO:0000256" key="1">
    <source>
        <dbReference type="ARBA" id="ARBA00022801"/>
    </source>
</evidence>
<dbReference type="OrthoDB" id="5242879at2"/>
<accession>A0A1G9WTX7</accession>
<dbReference type="NCBIfam" id="TIGR01076">
    <property type="entry name" value="sortase_fam"/>
    <property type="match status" value="1"/>
</dbReference>
<dbReference type="CDD" id="cd05830">
    <property type="entry name" value="Sortase_E"/>
    <property type="match status" value="1"/>
</dbReference>
<evidence type="ECO:0000256" key="2">
    <source>
        <dbReference type="PIRSR" id="PIRSR605754-1"/>
    </source>
</evidence>
<organism evidence="4 5">
    <name type="scientific">Geodermatophilus siccatus</name>
    <dbReference type="NCBI Taxonomy" id="1137991"/>
    <lineage>
        <taxon>Bacteria</taxon>
        <taxon>Bacillati</taxon>
        <taxon>Actinomycetota</taxon>
        <taxon>Actinomycetes</taxon>
        <taxon>Geodermatophilales</taxon>
        <taxon>Geodermatophilaceae</taxon>
        <taxon>Geodermatophilus</taxon>
    </lineage>
</organism>
<dbReference type="InterPro" id="IPR023365">
    <property type="entry name" value="Sortase_dom-sf"/>
</dbReference>
<dbReference type="NCBIfam" id="NF033747">
    <property type="entry name" value="class_E_sortase"/>
    <property type="match status" value="1"/>
</dbReference>
<dbReference type="EMBL" id="FNHE01000009">
    <property type="protein sequence ID" value="SDM87847.1"/>
    <property type="molecule type" value="Genomic_DNA"/>
</dbReference>
<dbReference type="GO" id="GO:0016787">
    <property type="term" value="F:hydrolase activity"/>
    <property type="evidence" value="ECO:0007669"/>
    <property type="project" value="UniProtKB-KW"/>
</dbReference>
<sequence length="218" mass="23285">MIRTLVRGLSELAVTAGAVLLLFVVYEVWVTDLSSDRAQDRVAEELREDWTTGTPDPEPDLGQAFAFVHVPRFGADWTRAVVEGTDPDELEDGPGHYVGSALPGERGNFAMAGHRVGRGSPFLSLDLLAPGDPVVVETVDAWHVYRVTTTTIVDPSESSVVAPTPGGAANGEPTGAFLTMTTCHPKFSTRERLVVHGELEDSVPKAEVPDGPAALEEV</sequence>
<dbReference type="STRING" id="1137991.SAMN05660642_03529"/>
<dbReference type="RefSeq" id="WP_091221310.1">
    <property type="nucleotide sequence ID" value="NZ_FNHE01000009.1"/>
</dbReference>
<dbReference type="InterPro" id="IPR053465">
    <property type="entry name" value="Sortase_Class_E"/>
</dbReference>
<evidence type="ECO:0000256" key="3">
    <source>
        <dbReference type="SAM" id="Phobius"/>
    </source>
</evidence>
<dbReference type="InterPro" id="IPR005754">
    <property type="entry name" value="Sortase"/>
</dbReference>